<evidence type="ECO:0000259" key="5">
    <source>
        <dbReference type="PROSITE" id="PS51935"/>
    </source>
</evidence>
<keyword evidence="3" id="KW-0378">Hydrolase</keyword>
<feature type="domain" description="NlpC/P60" evidence="5">
    <location>
        <begin position="1"/>
        <end position="123"/>
    </location>
</feature>
<evidence type="ECO:0000313" key="6">
    <source>
        <dbReference type="EMBL" id="QDX27384.1"/>
    </source>
</evidence>
<dbReference type="AlphaFoldDB" id="A0A518RIW8"/>
<evidence type="ECO:0000256" key="2">
    <source>
        <dbReference type="ARBA" id="ARBA00022670"/>
    </source>
</evidence>
<dbReference type="EMBL" id="CP042239">
    <property type="protein sequence ID" value="QDX27384.1"/>
    <property type="molecule type" value="Genomic_DNA"/>
</dbReference>
<keyword evidence="4" id="KW-0788">Thiol protease</keyword>
<keyword evidence="7" id="KW-1185">Reference proteome</keyword>
<proteinExistence type="inferred from homology"/>
<dbReference type="InterPro" id="IPR038765">
    <property type="entry name" value="Papain-like_cys_pep_sf"/>
</dbReference>
<dbReference type="Gene3D" id="3.90.1720.10">
    <property type="entry name" value="endopeptidase domain like (from Nostoc punctiforme)"/>
    <property type="match status" value="1"/>
</dbReference>
<sequence>MSALELARGAIGARFRLHGRDVAHGLDCVGLAGLAYGAQVPRGYALRGGSAERIAAVVCAAGLVRAGDARPGDLVLFRAGAGQLHLGIASEIGVIHADAGLRRVVERPGVPPWPELARWRREH</sequence>
<comment type="similarity">
    <text evidence="1">Belongs to the peptidase C40 family.</text>
</comment>
<organism evidence="6 7">
    <name type="scientific">Sphingomonas suaedae</name>
    <dbReference type="NCBI Taxonomy" id="2599297"/>
    <lineage>
        <taxon>Bacteria</taxon>
        <taxon>Pseudomonadati</taxon>
        <taxon>Pseudomonadota</taxon>
        <taxon>Alphaproteobacteria</taxon>
        <taxon>Sphingomonadales</taxon>
        <taxon>Sphingomonadaceae</taxon>
        <taxon>Sphingomonas</taxon>
    </lineage>
</organism>
<accession>A0A518RIW8</accession>
<evidence type="ECO:0000256" key="1">
    <source>
        <dbReference type="ARBA" id="ARBA00007074"/>
    </source>
</evidence>
<evidence type="ECO:0000256" key="3">
    <source>
        <dbReference type="ARBA" id="ARBA00022801"/>
    </source>
</evidence>
<dbReference type="RefSeq" id="WP_145848861.1">
    <property type="nucleotide sequence ID" value="NZ_CP042239.1"/>
</dbReference>
<keyword evidence="2" id="KW-0645">Protease</keyword>
<evidence type="ECO:0000313" key="7">
    <source>
        <dbReference type="Proteomes" id="UP000318055"/>
    </source>
</evidence>
<protein>
    <submittedName>
        <fullName evidence="6">Peptidoglycan endopeptidase</fullName>
    </submittedName>
</protein>
<dbReference type="SUPFAM" id="SSF54001">
    <property type="entry name" value="Cysteine proteinases"/>
    <property type="match status" value="1"/>
</dbReference>
<dbReference type="GO" id="GO:0008234">
    <property type="term" value="F:cysteine-type peptidase activity"/>
    <property type="evidence" value="ECO:0007669"/>
    <property type="project" value="UniProtKB-KW"/>
</dbReference>
<dbReference type="Proteomes" id="UP000318055">
    <property type="component" value="Chromosome"/>
</dbReference>
<dbReference type="OrthoDB" id="8481272at2"/>
<reference evidence="6 7" key="1">
    <citation type="submission" date="2019-07" db="EMBL/GenBank/DDBJ databases">
        <title>Sphingomonas alkalisoli sp. nov., isolated from rhizosphere soil of Suaedae salsa.</title>
        <authorList>
            <person name="Zhang H."/>
            <person name="Xu L."/>
            <person name="Zhang J.-X."/>
            <person name="Sun J.-Q."/>
        </authorList>
    </citation>
    <scope>NUCLEOTIDE SEQUENCE [LARGE SCALE GENOMIC DNA]</scope>
    <source>
        <strain evidence="6 7">XS-10</strain>
    </source>
</reference>
<dbReference type="PROSITE" id="PS51935">
    <property type="entry name" value="NLPC_P60"/>
    <property type="match status" value="1"/>
</dbReference>
<gene>
    <name evidence="6" type="ORF">FPZ54_16140</name>
</gene>
<dbReference type="InterPro" id="IPR000064">
    <property type="entry name" value="NLP_P60_dom"/>
</dbReference>
<dbReference type="KEGG" id="ssua:FPZ54_16140"/>
<name>A0A518RIW8_9SPHN</name>
<dbReference type="GO" id="GO:0006508">
    <property type="term" value="P:proteolysis"/>
    <property type="evidence" value="ECO:0007669"/>
    <property type="project" value="UniProtKB-KW"/>
</dbReference>
<evidence type="ECO:0000256" key="4">
    <source>
        <dbReference type="ARBA" id="ARBA00022807"/>
    </source>
</evidence>